<feature type="region of interest" description="Disordered" evidence="2">
    <location>
        <begin position="390"/>
        <end position="412"/>
    </location>
</feature>
<evidence type="ECO:0000313" key="4">
    <source>
        <dbReference type="Proteomes" id="UP000036987"/>
    </source>
</evidence>
<feature type="compositionally biased region" description="Basic and acidic residues" evidence="2">
    <location>
        <begin position="525"/>
        <end position="535"/>
    </location>
</feature>
<feature type="region of interest" description="Disordered" evidence="2">
    <location>
        <begin position="519"/>
        <end position="538"/>
    </location>
</feature>
<dbReference type="PANTHER" id="PTHR33701:SF3">
    <property type="entry name" value="TRANSCRIPTIONAL REGULATOR ATRX"/>
    <property type="match status" value="1"/>
</dbReference>
<evidence type="ECO:0000313" key="3">
    <source>
        <dbReference type="EMBL" id="KMZ72409.1"/>
    </source>
</evidence>
<name>A0A0K9PTW8_ZOSMR</name>
<dbReference type="PANTHER" id="PTHR33701">
    <property type="entry name" value="TRANSMEMBRANE PROTEIN"/>
    <property type="match status" value="1"/>
</dbReference>
<dbReference type="STRING" id="29655.A0A0K9PTW8"/>
<dbReference type="EMBL" id="LFYR01000633">
    <property type="protein sequence ID" value="KMZ72409.1"/>
    <property type="molecule type" value="Genomic_DNA"/>
</dbReference>
<keyword evidence="1" id="KW-0175">Coiled coil</keyword>
<organism evidence="3 4">
    <name type="scientific">Zostera marina</name>
    <name type="common">Eelgrass</name>
    <dbReference type="NCBI Taxonomy" id="29655"/>
    <lineage>
        <taxon>Eukaryota</taxon>
        <taxon>Viridiplantae</taxon>
        <taxon>Streptophyta</taxon>
        <taxon>Embryophyta</taxon>
        <taxon>Tracheophyta</taxon>
        <taxon>Spermatophyta</taxon>
        <taxon>Magnoliopsida</taxon>
        <taxon>Liliopsida</taxon>
        <taxon>Zosteraceae</taxon>
        <taxon>Zostera</taxon>
    </lineage>
</organism>
<feature type="compositionally biased region" description="Basic and acidic residues" evidence="2">
    <location>
        <begin position="93"/>
        <end position="107"/>
    </location>
</feature>
<reference evidence="4" key="1">
    <citation type="journal article" date="2016" name="Nature">
        <title>The genome of the seagrass Zostera marina reveals angiosperm adaptation to the sea.</title>
        <authorList>
            <person name="Olsen J.L."/>
            <person name="Rouze P."/>
            <person name="Verhelst B."/>
            <person name="Lin Y.-C."/>
            <person name="Bayer T."/>
            <person name="Collen J."/>
            <person name="Dattolo E."/>
            <person name="De Paoli E."/>
            <person name="Dittami S."/>
            <person name="Maumus F."/>
            <person name="Michel G."/>
            <person name="Kersting A."/>
            <person name="Lauritano C."/>
            <person name="Lohaus R."/>
            <person name="Toepel M."/>
            <person name="Tonon T."/>
            <person name="Vanneste K."/>
            <person name="Amirebrahimi M."/>
            <person name="Brakel J."/>
            <person name="Bostroem C."/>
            <person name="Chovatia M."/>
            <person name="Grimwood J."/>
            <person name="Jenkins J.W."/>
            <person name="Jueterbock A."/>
            <person name="Mraz A."/>
            <person name="Stam W.T."/>
            <person name="Tice H."/>
            <person name="Bornberg-Bauer E."/>
            <person name="Green P.J."/>
            <person name="Pearson G.A."/>
            <person name="Procaccini G."/>
            <person name="Duarte C.M."/>
            <person name="Schmutz J."/>
            <person name="Reusch T.B.H."/>
            <person name="Van de Peer Y."/>
        </authorList>
    </citation>
    <scope>NUCLEOTIDE SEQUENCE [LARGE SCALE GENOMIC DNA]</scope>
    <source>
        <strain evidence="4">cv. Finnish</strain>
    </source>
</reference>
<dbReference type="Proteomes" id="UP000036987">
    <property type="component" value="Unassembled WGS sequence"/>
</dbReference>
<sequence length="587" mass="65731">MAADSTAMTVEYLRARLLSERSLSRTARQRADQLAKRVVELEDQLRIVTNQRKKAEKAAMEVLSILETQGLSGDFSEVIDSCSDLEEIPCQEKGSHDDHQHAVKEDNSSNTSRPDTSEVDDAHSESESQISPTENRSKILSWKGVNRHAPLVTNGDKKIDHNRQRQRRSFLSAADSFPRHHLGKSCRKIKRKEMGCAVENGKNRSDEFQDPAIKEHDAADEFSNDKDKIDDQTKYDDDNIKSAQNGVHKDEKMEQALEKQAQLILRYQAEEDSQREWEEKFKENNVSSTDVSRLPNGIVRDEKEPNSVNEPTFDGPLDAVDEVSEAKNTRDSAVKAPNESISHDDLDQTYRVDDEGSVKLKKSSQEFEFSGKDILCTRVEDQGIMGVKSGIDSRSSSNLTLPVNSPSYESRSSDQSNLIFLSGHNDNSVNRLGHVLDTLHSAKLSLIQELNRSPSLNHSNNNQNCTSSTISDILGIPTSSAHLFRLPTDGAPAVPRSDLSRLTYYNTISSAMVSSRPIDAFDSSDSSRRTTDTERNYGAVMPAYNRMYSYPSSLKSTPVRNERNGFKSNYMDHAMRNSLDFRGSNGS</sequence>
<feature type="region of interest" description="Disordered" evidence="2">
    <location>
        <begin position="90"/>
        <end position="176"/>
    </location>
</feature>
<feature type="coiled-coil region" evidence="1">
    <location>
        <begin position="24"/>
        <end position="58"/>
    </location>
</feature>
<accession>A0A0K9PTW8</accession>
<dbReference type="OMA" id="TSMQNHA"/>
<dbReference type="AlphaFoldDB" id="A0A0K9PTW8"/>
<evidence type="ECO:0000256" key="1">
    <source>
        <dbReference type="SAM" id="Coils"/>
    </source>
</evidence>
<keyword evidence="4" id="KW-1185">Reference proteome</keyword>
<protein>
    <submittedName>
        <fullName evidence="3">Uncharacterized protein</fullName>
    </submittedName>
</protein>
<comment type="caution">
    <text evidence="3">The sequence shown here is derived from an EMBL/GenBank/DDBJ whole genome shotgun (WGS) entry which is preliminary data.</text>
</comment>
<dbReference type="OrthoDB" id="1939754at2759"/>
<evidence type="ECO:0000256" key="2">
    <source>
        <dbReference type="SAM" id="MobiDB-lite"/>
    </source>
</evidence>
<feature type="compositionally biased region" description="Basic and acidic residues" evidence="2">
    <location>
        <begin position="201"/>
        <end position="240"/>
    </location>
</feature>
<feature type="compositionally biased region" description="Polar residues" evidence="2">
    <location>
        <begin position="392"/>
        <end position="412"/>
    </location>
</feature>
<proteinExistence type="predicted"/>
<gene>
    <name evidence="3" type="ORF">ZOSMA_165G00340</name>
</gene>
<feature type="region of interest" description="Disordered" evidence="2">
    <location>
        <begin position="197"/>
        <end position="252"/>
    </location>
</feature>